<proteinExistence type="predicted"/>
<protein>
    <submittedName>
        <fullName evidence="1">(Mediterranean fruit fly) hypothetical protein</fullName>
    </submittedName>
</protein>
<dbReference type="EMBL" id="CAJHJT010000001">
    <property type="protein sequence ID" value="CAD6993356.1"/>
    <property type="molecule type" value="Genomic_DNA"/>
</dbReference>
<keyword evidence="2" id="KW-1185">Reference proteome</keyword>
<dbReference type="Proteomes" id="UP000606786">
    <property type="component" value="Unassembled WGS sequence"/>
</dbReference>
<sequence length="125" mass="15059">MSEAKRLLNSLLWDIYGRQRREQHTRTRRFDKYSGKFRKDDPDMYDYSTLKFANSARDLENFSIRRLIDISAILKVEISLMGRFLERVLISRERSRRHQDTLCGYVDALLYLQYRELISETNSNN</sequence>
<gene>
    <name evidence="1" type="ORF">CCAP1982_LOCUS2174</name>
</gene>
<evidence type="ECO:0000313" key="2">
    <source>
        <dbReference type="Proteomes" id="UP000606786"/>
    </source>
</evidence>
<dbReference type="AlphaFoldDB" id="A0A811U580"/>
<accession>A0A811U580</accession>
<name>A0A811U580_CERCA</name>
<evidence type="ECO:0000313" key="1">
    <source>
        <dbReference type="EMBL" id="CAD6993356.1"/>
    </source>
</evidence>
<organism evidence="1 2">
    <name type="scientific">Ceratitis capitata</name>
    <name type="common">Mediterranean fruit fly</name>
    <name type="synonym">Tephritis capitata</name>
    <dbReference type="NCBI Taxonomy" id="7213"/>
    <lineage>
        <taxon>Eukaryota</taxon>
        <taxon>Metazoa</taxon>
        <taxon>Ecdysozoa</taxon>
        <taxon>Arthropoda</taxon>
        <taxon>Hexapoda</taxon>
        <taxon>Insecta</taxon>
        <taxon>Pterygota</taxon>
        <taxon>Neoptera</taxon>
        <taxon>Endopterygota</taxon>
        <taxon>Diptera</taxon>
        <taxon>Brachycera</taxon>
        <taxon>Muscomorpha</taxon>
        <taxon>Tephritoidea</taxon>
        <taxon>Tephritidae</taxon>
        <taxon>Ceratitis</taxon>
        <taxon>Ceratitis</taxon>
    </lineage>
</organism>
<comment type="caution">
    <text evidence="1">The sequence shown here is derived from an EMBL/GenBank/DDBJ whole genome shotgun (WGS) entry which is preliminary data.</text>
</comment>
<reference evidence="1" key="1">
    <citation type="submission" date="2020-11" db="EMBL/GenBank/DDBJ databases">
        <authorList>
            <person name="Whitehead M."/>
        </authorList>
    </citation>
    <scope>NUCLEOTIDE SEQUENCE</scope>
    <source>
        <strain evidence="1">EGII</strain>
    </source>
</reference>
<dbReference type="OrthoDB" id="289721at2759"/>